<evidence type="ECO:0000313" key="2">
    <source>
        <dbReference type="Proteomes" id="UP000064967"/>
    </source>
</evidence>
<sequence>MIPRFRYMPPVWCIEDRLVPALDFPDAPTPVASALRSASMVSESFVRKS</sequence>
<proteinExistence type="predicted"/>
<reference evidence="1 2" key="1">
    <citation type="submission" date="2015-08" db="EMBL/GenBank/DDBJ databases">
        <authorList>
            <person name="Babu N.S."/>
            <person name="Beckwith C.J."/>
            <person name="Beseler K.G."/>
            <person name="Brison A."/>
            <person name="Carone J.V."/>
            <person name="Caskin T.P."/>
            <person name="Diamond M."/>
            <person name="Durham M.E."/>
            <person name="Foxe J.M."/>
            <person name="Go M."/>
            <person name="Henderson B.A."/>
            <person name="Jones I.B."/>
            <person name="McGettigan J.A."/>
            <person name="Micheletti S.J."/>
            <person name="Nasrallah M.E."/>
            <person name="Ortiz D."/>
            <person name="Piller C.R."/>
            <person name="Privatt S.R."/>
            <person name="Schneider S.L."/>
            <person name="Sharp S."/>
            <person name="Smith T.C."/>
            <person name="Stanton J.D."/>
            <person name="Ullery H.E."/>
            <person name="Wilson R.J."/>
            <person name="Serrano M.G."/>
            <person name="Buck G."/>
            <person name="Lee V."/>
            <person name="Wang Y."/>
            <person name="Carvalho R."/>
            <person name="Voegtly L."/>
            <person name="Shi R."/>
            <person name="Duckworth R."/>
            <person name="Johnson A."/>
            <person name="Loviza R."/>
            <person name="Walstead R."/>
            <person name="Shah Z."/>
            <person name="Kiflezghi M."/>
            <person name="Wade K."/>
            <person name="Ball S.L."/>
            <person name="Bradley K.W."/>
            <person name="Asai D.J."/>
            <person name="Bowman C.A."/>
            <person name="Russell D.A."/>
            <person name="Pope W.H."/>
            <person name="Jacobs-Sera D."/>
            <person name="Hendrix R.W."/>
            <person name="Hatfull G.F."/>
        </authorList>
    </citation>
    <scope>NUCLEOTIDE SEQUENCE [LARGE SCALE GENOMIC DNA]</scope>
    <source>
        <strain evidence="1 2">DSM 27648</strain>
    </source>
</reference>
<keyword evidence="2" id="KW-1185">Reference proteome</keyword>
<dbReference type="Proteomes" id="UP000064967">
    <property type="component" value="Chromosome"/>
</dbReference>
<name>A0A0K1Q576_9BACT</name>
<dbReference type="KEGG" id="llu:AKJ09_07532"/>
<protein>
    <submittedName>
        <fullName evidence="1">Uncharacterized protein</fullName>
    </submittedName>
</protein>
<dbReference type="STRING" id="1391654.AKJ09_07532"/>
<organism evidence="1 2">
    <name type="scientific">Labilithrix luteola</name>
    <dbReference type="NCBI Taxonomy" id="1391654"/>
    <lineage>
        <taxon>Bacteria</taxon>
        <taxon>Pseudomonadati</taxon>
        <taxon>Myxococcota</taxon>
        <taxon>Polyangia</taxon>
        <taxon>Polyangiales</taxon>
        <taxon>Labilitrichaceae</taxon>
        <taxon>Labilithrix</taxon>
    </lineage>
</organism>
<dbReference type="AlphaFoldDB" id="A0A0K1Q576"/>
<dbReference type="EMBL" id="CP012333">
    <property type="protein sequence ID" value="AKV00869.1"/>
    <property type="molecule type" value="Genomic_DNA"/>
</dbReference>
<gene>
    <name evidence="1" type="ORF">AKJ09_07532</name>
</gene>
<accession>A0A0K1Q576</accession>
<evidence type="ECO:0000313" key="1">
    <source>
        <dbReference type="EMBL" id="AKV00869.1"/>
    </source>
</evidence>